<name>A0A7S1GEU7_9STRA</name>
<gene>
    <name evidence="2" type="ORF">BSP0115_LOCUS18166</name>
</gene>
<evidence type="ECO:0000313" key="2">
    <source>
        <dbReference type="EMBL" id="CAD8924902.1"/>
    </source>
</evidence>
<dbReference type="EMBL" id="HBFS01027084">
    <property type="protein sequence ID" value="CAD8924902.1"/>
    <property type="molecule type" value="Transcribed_RNA"/>
</dbReference>
<accession>A0A7S1GEU7</accession>
<reference evidence="2" key="1">
    <citation type="submission" date="2021-01" db="EMBL/GenBank/DDBJ databases">
        <authorList>
            <person name="Corre E."/>
            <person name="Pelletier E."/>
            <person name="Niang G."/>
            <person name="Scheremetjew M."/>
            <person name="Finn R."/>
            <person name="Kale V."/>
            <person name="Holt S."/>
            <person name="Cochrane G."/>
            <person name="Meng A."/>
            <person name="Brown T."/>
            <person name="Cohen L."/>
        </authorList>
    </citation>
    <scope>NUCLEOTIDE SEQUENCE</scope>
    <source>
        <strain evidence="2">Ms1</strain>
    </source>
</reference>
<keyword evidence="1" id="KW-0732">Signal</keyword>
<sequence>MPHALPLLAVAAFLAALASPAAASKLVFTNNSQLIGPGLSAAVGIFDTSTKSVEMVFADGVTGLNNRYSYVSGAAVCGEFYYALYASPAMGAAGVARVALNDKKGNISYTATDGVPHALACDPTDATHQSLLVMMSQKAAPTAGDNLLTFVLYRANTFTSSMTKVAAFPSAAVAAYDGFDSIFSFTEDGGELWANFPDSYNPLPKGGDLLIMNTKTGAVRGPFNYDYGLFGGNDYTYWTHPPAAAGGGASSFVGVTGSEAESGANSFYFSQLAISGKSVTVTRGADVSDWFWTIGVPVKVCDGVGFAVRPAQHNPDDDDGSYKTQQFTAFDAATGEVKAQFNLDAIAPNTNAAAWACMA</sequence>
<dbReference type="AlphaFoldDB" id="A0A7S1GEU7"/>
<feature type="chain" id="PRO_5030893567" evidence="1">
    <location>
        <begin position="24"/>
        <end position="359"/>
    </location>
</feature>
<proteinExistence type="predicted"/>
<feature type="signal peptide" evidence="1">
    <location>
        <begin position="1"/>
        <end position="23"/>
    </location>
</feature>
<protein>
    <submittedName>
        <fullName evidence="2">Uncharacterized protein</fullName>
    </submittedName>
</protein>
<evidence type="ECO:0000256" key="1">
    <source>
        <dbReference type="SAM" id="SignalP"/>
    </source>
</evidence>
<organism evidence="2">
    <name type="scientific">Bicosoecida sp. CB-2014</name>
    <dbReference type="NCBI Taxonomy" id="1486930"/>
    <lineage>
        <taxon>Eukaryota</taxon>
        <taxon>Sar</taxon>
        <taxon>Stramenopiles</taxon>
        <taxon>Bigyra</taxon>
        <taxon>Opalozoa</taxon>
        <taxon>Bicosoecida</taxon>
    </lineage>
</organism>